<keyword evidence="6" id="KW-1185">Reference proteome</keyword>
<dbReference type="AlphaFoldDB" id="A0A8H6JJL8"/>
<feature type="domain" description="Gfo/Idh/MocA-like oxidoreductase N-terminal" evidence="3">
    <location>
        <begin position="7"/>
        <end position="129"/>
    </location>
</feature>
<evidence type="ECO:0000259" key="4">
    <source>
        <dbReference type="Pfam" id="PF22725"/>
    </source>
</evidence>
<evidence type="ECO:0000256" key="1">
    <source>
        <dbReference type="ARBA" id="ARBA00010928"/>
    </source>
</evidence>
<dbReference type="GO" id="GO:0006740">
    <property type="term" value="P:NADPH regeneration"/>
    <property type="evidence" value="ECO:0007669"/>
    <property type="project" value="TreeGrafter"/>
</dbReference>
<dbReference type="InterPro" id="IPR036291">
    <property type="entry name" value="NAD(P)-bd_dom_sf"/>
</dbReference>
<dbReference type="SUPFAM" id="SSF51735">
    <property type="entry name" value="NAD(P)-binding Rossmann-fold domains"/>
    <property type="match status" value="1"/>
</dbReference>
<dbReference type="Pfam" id="PF01408">
    <property type="entry name" value="GFO_IDH_MocA"/>
    <property type="match status" value="1"/>
</dbReference>
<dbReference type="Gene3D" id="3.30.360.10">
    <property type="entry name" value="Dihydrodipicolinate Reductase, domain 2"/>
    <property type="match status" value="1"/>
</dbReference>
<keyword evidence="2" id="KW-0560">Oxidoreductase</keyword>
<name>A0A8H6JJL8_9PEZI</name>
<reference evidence="5" key="1">
    <citation type="journal article" date="2020" name="Phytopathology">
        <title>Genome Sequence Resources of Colletotrichum truncatum, C. plurivorum, C. musicola, and C. sojae: Four Species Pathogenic to Soybean (Glycine max).</title>
        <authorList>
            <person name="Rogerio F."/>
            <person name="Boufleur T.R."/>
            <person name="Ciampi-Guillardi M."/>
            <person name="Sukno S.A."/>
            <person name="Thon M.R."/>
            <person name="Massola Junior N.S."/>
            <person name="Baroncelli R."/>
        </authorList>
    </citation>
    <scope>NUCLEOTIDE SEQUENCE</scope>
    <source>
        <strain evidence="5">LFN00145</strain>
    </source>
</reference>
<comment type="caution">
    <text evidence="5">The sequence shown here is derived from an EMBL/GenBank/DDBJ whole genome shotgun (WGS) entry which is preliminary data.</text>
</comment>
<dbReference type="InterPro" id="IPR055170">
    <property type="entry name" value="GFO_IDH_MocA-like_dom"/>
</dbReference>
<dbReference type="SUPFAM" id="SSF55347">
    <property type="entry name" value="Glyceraldehyde-3-phosphate dehydrogenase-like, C-terminal domain"/>
    <property type="match status" value="1"/>
</dbReference>
<dbReference type="EMBL" id="WIGO01000396">
    <property type="protein sequence ID" value="KAF6813795.1"/>
    <property type="molecule type" value="Genomic_DNA"/>
</dbReference>
<dbReference type="InterPro" id="IPR000683">
    <property type="entry name" value="Gfo/Idh/MocA-like_OxRdtase_N"/>
</dbReference>
<sequence>MASPKTLNIGVVGIGRMGQSHAMNLLRLVPRAKLTCVCSPAQADLDWAAANLEPHGVKAYATFEEMIETPGLQAVVISSITALHMPQTLAAIERGIHVLCEKPICNSISELEALCARVEANPETKVMVAFVRRFDDSYQDALAKIKAGSIGQPFIFRSHAAEKLDQSPFFHQYLKNSGGIYLDSAIHDIDLSLMFLGEDSAPKSVSAVGTASFFPFLAEAGDADNAVGVCEFWDGKVAHFFHSRSTAHGYDNVTDIFGTKGKLTVNATPRRNRVELCDGDGFVKIEPTPSWYDRYVDAFVVEANAFVDAVLDGRELPIPLRSAVTSLRIATGLQESLRTGQKVFFDRQGKPIGAQARI</sequence>
<feature type="domain" description="GFO/IDH/MocA-like oxidoreductase" evidence="4">
    <location>
        <begin position="138"/>
        <end position="263"/>
    </location>
</feature>
<evidence type="ECO:0000259" key="3">
    <source>
        <dbReference type="Pfam" id="PF01408"/>
    </source>
</evidence>
<comment type="similarity">
    <text evidence="1">Belongs to the Gfo/Idh/MocA family.</text>
</comment>
<dbReference type="Gene3D" id="3.40.50.720">
    <property type="entry name" value="NAD(P)-binding Rossmann-like Domain"/>
    <property type="match status" value="1"/>
</dbReference>
<evidence type="ECO:0000313" key="5">
    <source>
        <dbReference type="EMBL" id="KAF6813795.1"/>
    </source>
</evidence>
<dbReference type="Pfam" id="PF22725">
    <property type="entry name" value="GFO_IDH_MocA_C3"/>
    <property type="match status" value="1"/>
</dbReference>
<evidence type="ECO:0000313" key="6">
    <source>
        <dbReference type="Proteomes" id="UP000654918"/>
    </source>
</evidence>
<dbReference type="Proteomes" id="UP000654918">
    <property type="component" value="Unassembled WGS sequence"/>
</dbReference>
<proteinExistence type="inferred from homology"/>
<protein>
    <submittedName>
        <fullName evidence="5">Oxidoreductase</fullName>
    </submittedName>
</protein>
<dbReference type="GO" id="GO:0000166">
    <property type="term" value="F:nucleotide binding"/>
    <property type="evidence" value="ECO:0007669"/>
    <property type="project" value="InterPro"/>
</dbReference>
<accession>A0A8H6JJL8</accession>
<evidence type="ECO:0000256" key="2">
    <source>
        <dbReference type="ARBA" id="ARBA00023002"/>
    </source>
</evidence>
<dbReference type="GO" id="GO:0016491">
    <property type="term" value="F:oxidoreductase activity"/>
    <property type="evidence" value="ECO:0007669"/>
    <property type="project" value="UniProtKB-KW"/>
</dbReference>
<dbReference type="PANTHER" id="PTHR42840">
    <property type="entry name" value="NAD(P)-BINDING ROSSMANN-FOLD SUPERFAMILY PROTEIN-RELATED"/>
    <property type="match status" value="1"/>
</dbReference>
<organism evidence="5 6">
    <name type="scientific">Colletotrichum plurivorum</name>
    <dbReference type="NCBI Taxonomy" id="2175906"/>
    <lineage>
        <taxon>Eukaryota</taxon>
        <taxon>Fungi</taxon>
        <taxon>Dikarya</taxon>
        <taxon>Ascomycota</taxon>
        <taxon>Pezizomycotina</taxon>
        <taxon>Sordariomycetes</taxon>
        <taxon>Hypocreomycetidae</taxon>
        <taxon>Glomerellales</taxon>
        <taxon>Glomerellaceae</taxon>
        <taxon>Colletotrichum</taxon>
        <taxon>Colletotrichum orchidearum species complex</taxon>
    </lineage>
</organism>
<gene>
    <name evidence="5" type="ORF">CPLU01_14556</name>
</gene>
<dbReference type="GO" id="GO:0005737">
    <property type="term" value="C:cytoplasm"/>
    <property type="evidence" value="ECO:0007669"/>
    <property type="project" value="TreeGrafter"/>
</dbReference>
<dbReference type="PANTHER" id="PTHR42840:SF3">
    <property type="entry name" value="BINDING ROSSMANN FOLD OXIDOREDUCTASE, PUTATIVE (AFU_ORTHOLOGUE AFUA_2G10240)-RELATED"/>
    <property type="match status" value="1"/>
</dbReference>